<accession>A0A239J0R9</accession>
<sequence>MAENKFKEKNMGRTIENHQTAAWTNIEALKPISRVPIPNENQVKNAKEYVDTNQK</sequence>
<evidence type="ECO:0000313" key="1">
    <source>
        <dbReference type="EMBL" id="SNS99457.1"/>
    </source>
</evidence>
<dbReference type="RefSeq" id="WP_089284815.1">
    <property type="nucleotide sequence ID" value="NZ_FZOJ01000032.1"/>
</dbReference>
<dbReference type="EMBL" id="FZOJ01000032">
    <property type="protein sequence ID" value="SNS99457.1"/>
    <property type="molecule type" value="Genomic_DNA"/>
</dbReference>
<dbReference type="Pfam" id="PF12655">
    <property type="entry name" value="CDIF630_02480-like"/>
    <property type="match status" value="1"/>
</dbReference>
<gene>
    <name evidence="1" type="ORF">SAMN05446037_103222</name>
</gene>
<evidence type="ECO:0000313" key="2">
    <source>
        <dbReference type="Proteomes" id="UP000198304"/>
    </source>
</evidence>
<proteinExistence type="predicted"/>
<keyword evidence="2" id="KW-1185">Reference proteome</keyword>
<dbReference type="Proteomes" id="UP000198304">
    <property type="component" value="Unassembled WGS sequence"/>
</dbReference>
<dbReference type="AlphaFoldDB" id="A0A239J0R9"/>
<dbReference type="OrthoDB" id="1708132at2"/>
<dbReference type="InterPro" id="IPR024209">
    <property type="entry name" value="CDIF630_02480-like"/>
</dbReference>
<organism evidence="1 2">
    <name type="scientific">Anaerovirgula multivorans</name>
    <dbReference type="NCBI Taxonomy" id="312168"/>
    <lineage>
        <taxon>Bacteria</taxon>
        <taxon>Bacillati</taxon>
        <taxon>Bacillota</taxon>
        <taxon>Clostridia</taxon>
        <taxon>Peptostreptococcales</taxon>
        <taxon>Natronincolaceae</taxon>
        <taxon>Anaerovirgula</taxon>
    </lineage>
</organism>
<protein>
    <recommendedName>
        <fullName evidence="3">DUF3787 domain-containing protein</fullName>
    </recommendedName>
</protein>
<evidence type="ECO:0008006" key="3">
    <source>
        <dbReference type="Google" id="ProtNLM"/>
    </source>
</evidence>
<reference evidence="2" key="1">
    <citation type="submission" date="2017-06" db="EMBL/GenBank/DDBJ databases">
        <authorList>
            <person name="Varghese N."/>
            <person name="Submissions S."/>
        </authorList>
    </citation>
    <scope>NUCLEOTIDE SEQUENCE [LARGE SCALE GENOMIC DNA]</scope>
    <source>
        <strain evidence="2">SCA</strain>
    </source>
</reference>
<name>A0A239J0R9_9FIRM</name>